<dbReference type="AlphaFoldDB" id="A0AAD7D9F3"/>
<reference evidence="1" key="1">
    <citation type="submission" date="2023-03" db="EMBL/GenBank/DDBJ databases">
        <title>Massive genome expansion in bonnet fungi (Mycena s.s.) driven by repeated elements and novel gene families across ecological guilds.</title>
        <authorList>
            <consortium name="Lawrence Berkeley National Laboratory"/>
            <person name="Harder C.B."/>
            <person name="Miyauchi S."/>
            <person name="Viragh M."/>
            <person name="Kuo A."/>
            <person name="Thoen E."/>
            <person name="Andreopoulos B."/>
            <person name="Lu D."/>
            <person name="Skrede I."/>
            <person name="Drula E."/>
            <person name="Henrissat B."/>
            <person name="Morin E."/>
            <person name="Kohler A."/>
            <person name="Barry K."/>
            <person name="LaButti K."/>
            <person name="Morin E."/>
            <person name="Salamov A."/>
            <person name="Lipzen A."/>
            <person name="Mereny Z."/>
            <person name="Hegedus B."/>
            <person name="Baldrian P."/>
            <person name="Stursova M."/>
            <person name="Weitz H."/>
            <person name="Taylor A."/>
            <person name="Grigoriev I.V."/>
            <person name="Nagy L.G."/>
            <person name="Martin F."/>
            <person name="Kauserud H."/>
        </authorList>
    </citation>
    <scope>NUCLEOTIDE SEQUENCE</scope>
    <source>
        <strain evidence="1">CBHHK067</strain>
    </source>
</reference>
<comment type="caution">
    <text evidence="1">The sequence shown here is derived from an EMBL/GenBank/DDBJ whole genome shotgun (WGS) entry which is preliminary data.</text>
</comment>
<proteinExistence type="predicted"/>
<dbReference type="EMBL" id="JARKIE010000098">
    <property type="protein sequence ID" value="KAJ7686193.1"/>
    <property type="molecule type" value="Genomic_DNA"/>
</dbReference>
<evidence type="ECO:0000313" key="1">
    <source>
        <dbReference type="EMBL" id="KAJ7686193.1"/>
    </source>
</evidence>
<keyword evidence="2" id="KW-1185">Reference proteome</keyword>
<name>A0AAD7D9F3_MYCRO</name>
<sequence>MYGRLRIRMPSHVTASALSWDRELIRDSALSAAHWTSTAGHCRREASAKHISKGAASRSLRAMLPIILRARHKTLISADPSKRENPINALPLAA</sequence>
<gene>
    <name evidence="1" type="ORF">B0H17DRAFT_1072414</name>
</gene>
<protein>
    <submittedName>
        <fullName evidence="1">Uncharacterized protein</fullName>
    </submittedName>
</protein>
<evidence type="ECO:0000313" key="2">
    <source>
        <dbReference type="Proteomes" id="UP001221757"/>
    </source>
</evidence>
<accession>A0AAD7D9F3</accession>
<organism evidence="1 2">
    <name type="scientific">Mycena rosella</name>
    <name type="common">Pink bonnet</name>
    <name type="synonym">Agaricus rosellus</name>
    <dbReference type="NCBI Taxonomy" id="1033263"/>
    <lineage>
        <taxon>Eukaryota</taxon>
        <taxon>Fungi</taxon>
        <taxon>Dikarya</taxon>
        <taxon>Basidiomycota</taxon>
        <taxon>Agaricomycotina</taxon>
        <taxon>Agaricomycetes</taxon>
        <taxon>Agaricomycetidae</taxon>
        <taxon>Agaricales</taxon>
        <taxon>Marasmiineae</taxon>
        <taxon>Mycenaceae</taxon>
        <taxon>Mycena</taxon>
    </lineage>
</organism>
<dbReference type="Proteomes" id="UP001221757">
    <property type="component" value="Unassembled WGS sequence"/>
</dbReference>